<protein>
    <submittedName>
        <fullName evidence="2">Uncharacterized protein</fullName>
    </submittedName>
</protein>
<comment type="caution">
    <text evidence="2">The sequence shown here is derived from an EMBL/GenBank/DDBJ whole genome shotgun (WGS) entry which is preliminary data.</text>
</comment>
<gene>
    <name evidence="2" type="ORF">EB796_014862</name>
</gene>
<dbReference type="EMBL" id="VXIV02002199">
    <property type="protein sequence ID" value="KAF6026835.1"/>
    <property type="molecule type" value="Genomic_DNA"/>
</dbReference>
<name>A0A7J7JL13_BUGNE</name>
<evidence type="ECO:0000313" key="3">
    <source>
        <dbReference type="Proteomes" id="UP000593567"/>
    </source>
</evidence>
<feature type="region of interest" description="Disordered" evidence="1">
    <location>
        <begin position="143"/>
        <end position="165"/>
    </location>
</feature>
<reference evidence="2" key="1">
    <citation type="submission" date="2020-06" db="EMBL/GenBank/DDBJ databases">
        <title>Draft genome of Bugula neritina, a colonial animal packing powerful symbionts and potential medicines.</title>
        <authorList>
            <person name="Rayko M."/>
        </authorList>
    </citation>
    <scope>NUCLEOTIDE SEQUENCE [LARGE SCALE GENOMIC DNA]</scope>
    <source>
        <strain evidence="2">Kwan_BN1</strain>
    </source>
</reference>
<feature type="compositionally biased region" description="Low complexity" evidence="1">
    <location>
        <begin position="7"/>
        <end position="32"/>
    </location>
</feature>
<organism evidence="2 3">
    <name type="scientific">Bugula neritina</name>
    <name type="common">Brown bryozoan</name>
    <name type="synonym">Sertularia neritina</name>
    <dbReference type="NCBI Taxonomy" id="10212"/>
    <lineage>
        <taxon>Eukaryota</taxon>
        <taxon>Metazoa</taxon>
        <taxon>Spiralia</taxon>
        <taxon>Lophotrochozoa</taxon>
        <taxon>Bryozoa</taxon>
        <taxon>Gymnolaemata</taxon>
        <taxon>Cheilostomatida</taxon>
        <taxon>Flustrina</taxon>
        <taxon>Buguloidea</taxon>
        <taxon>Bugulidae</taxon>
        <taxon>Bugula</taxon>
    </lineage>
</organism>
<feature type="region of interest" description="Disordered" evidence="1">
    <location>
        <begin position="95"/>
        <end position="118"/>
    </location>
</feature>
<sequence length="181" mass="19026">MTAYSTDVVDTAAAESSSDSDDTSQSSFTVSTPSDSELEKMSAVGTLRPDGKLTPTNPTAAGSTPADKTSPSDSEPFYTPVLKFTPKKGNSISIPLFNKRGGSANSQLSRKPAKKSKANNACLANFSNPSYEHVSLGSVYATRSSEGDGVTDSSVYETPEETVPSGNRSFLTHVLNHSLMC</sequence>
<feature type="region of interest" description="Disordered" evidence="1">
    <location>
        <begin position="1"/>
        <end position="82"/>
    </location>
</feature>
<proteinExistence type="predicted"/>
<accession>A0A7J7JL13</accession>
<keyword evidence="3" id="KW-1185">Reference proteome</keyword>
<evidence type="ECO:0000313" key="2">
    <source>
        <dbReference type="EMBL" id="KAF6026835.1"/>
    </source>
</evidence>
<evidence type="ECO:0000256" key="1">
    <source>
        <dbReference type="SAM" id="MobiDB-lite"/>
    </source>
</evidence>
<dbReference type="AlphaFoldDB" id="A0A7J7JL13"/>
<dbReference type="Proteomes" id="UP000593567">
    <property type="component" value="Unassembled WGS sequence"/>
</dbReference>
<feature type="compositionally biased region" description="Polar residues" evidence="1">
    <location>
        <begin position="54"/>
        <end position="73"/>
    </location>
</feature>